<dbReference type="EMBL" id="PKRZ01000001">
    <property type="protein sequence ID" value="PLW59455.1"/>
    <property type="molecule type" value="Genomic_DNA"/>
</dbReference>
<protein>
    <submittedName>
        <fullName evidence="1">Uncharacterized protein</fullName>
    </submittedName>
</protein>
<name>A0A2N5WB44_LACLL</name>
<comment type="caution">
    <text evidence="1">The sequence shown here is derived from an EMBL/GenBank/DDBJ whole genome shotgun (WGS) entry which is preliminary data.</text>
</comment>
<evidence type="ECO:0000313" key="2">
    <source>
        <dbReference type="Proteomes" id="UP000234865"/>
    </source>
</evidence>
<reference evidence="2" key="1">
    <citation type="submission" date="2016-08" db="EMBL/GenBank/DDBJ databases">
        <title>Comparative genomics of Lactococcus lactis strain WFLU12 isolated from the gastrointestinal tract of wild olive flounder (Paralichythys olivaceus).</title>
        <authorList>
            <person name="Nguyen T.L."/>
            <person name="Kim D.-H."/>
        </authorList>
    </citation>
    <scope>NUCLEOTIDE SEQUENCE [LARGE SCALE GENOMIC DNA]</scope>
    <source>
        <strain evidence="2">WFLU12</strain>
    </source>
</reference>
<sequence>MKISEIEEIIKEIKKMESRNEDVKECLEECIDCLDNSQSIYNKKVFISVNRVNCYVSTEGLKDFLVSEYKAQIDEISKLKETIGATE</sequence>
<accession>A0A2N5WB44</accession>
<dbReference type="RefSeq" id="WP_095586437.1">
    <property type="nucleotide sequence ID" value="NZ_JAHIBR010000006.1"/>
</dbReference>
<gene>
    <name evidence="1" type="ORF">CYU10_000317</name>
</gene>
<proteinExistence type="predicted"/>
<organism evidence="1 2">
    <name type="scientific">Lactococcus lactis subsp. lactis</name>
    <name type="common">Streptococcus lactis</name>
    <dbReference type="NCBI Taxonomy" id="1360"/>
    <lineage>
        <taxon>Bacteria</taxon>
        <taxon>Bacillati</taxon>
        <taxon>Bacillota</taxon>
        <taxon>Bacilli</taxon>
        <taxon>Lactobacillales</taxon>
        <taxon>Streptococcaceae</taxon>
        <taxon>Lactococcus</taxon>
    </lineage>
</organism>
<dbReference type="Proteomes" id="UP000234865">
    <property type="component" value="Unassembled WGS sequence"/>
</dbReference>
<evidence type="ECO:0000313" key="1">
    <source>
        <dbReference type="EMBL" id="PLW59455.1"/>
    </source>
</evidence>
<dbReference type="AlphaFoldDB" id="A0A2N5WB44"/>